<evidence type="ECO:0000259" key="1">
    <source>
        <dbReference type="SMART" id="SM00849"/>
    </source>
</evidence>
<feature type="domain" description="Metallo-beta-lactamase" evidence="1">
    <location>
        <begin position="12"/>
        <end position="184"/>
    </location>
</feature>
<evidence type="ECO:0000313" key="2">
    <source>
        <dbReference type="EMBL" id="BFO73051.1"/>
    </source>
</evidence>
<dbReference type="SMART" id="SM00849">
    <property type="entry name" value="Lactamase_B"/>
    <property type="match status" value="1"/>
</dbReference>
<dbReference type="PANTHER" id="PTHR47619:SF1">
    <property type="entry name" value="EXODEOXYRIBONUCLEASE WALJ"/>
    <property type="match status" value="1"/>
</dbReference>
<gene>
    <name evidence="2" type="ORF">GTC17254_06480</name>
</gene>
<dbReference type="EMBL" id="AP035786">
    <property type="protein sequence ID" value="BFO73051.1"/>
    <property type="molecule type" value="Genomic_DNA"/>
</dbReference>
<name>A0AB33ITC0_9BACT</name>
<dbReference type="InterPro" id="IPR001279">
    <property type="entry name" value="Metallo-B-lactamas"/>
</dbReference>
<dbReference type="InterPro" id="IPR036866">
    <property type="entry name" value="RibonucZ/Hydroxyglut_hydro"/>
</dbReference>
<dbReference type="AlphaFoldDB" id="A0AB33ITC0"/>
<sequence length="267" mass="29671">MLKFVSFGSGSSGNSYLLYTETDGLLIDAGVGIRTLKKHFREYGLSLSQIHHVLITHDHADHIKSVGSISSDYNLPVYSTLKVHAGIEKNFCVRRKIASHFAKVIDKDTTIQIGNFSVTPFEVPHDSSDNVGYKIVYGGVTFCILTDVGHITEQMKEIIGEANYLVIEANHDAEMLATGPYPQHLKTRISGPTGHLSNLECAKALAENATEKLRYVWLCHLSEENNHPVLAQKTIEQTLRSYGIIAGVDFQVEVLKRKIPTGYFELI</sequence>
<dbReference type="SUPFAM" id="SSF56281">
    <property type="entry name" value="Metallo-hydrolase/oxidoreductase"/>
    <property type="match status" value="1"/>
</dbReference>
<dbReference type="InterPro" id="IPR052533">
    <property type="entry name" value="WalJ/YycJ-like"/>
</dbReference>
<dbReference type="Pfam" id="PF12706">
    <property type="entry name" value="Lactamase_B_2"/>
    <property type="match status" value="1"/>
</dbReference>
<organism evidence="2">
    <name type="scientific">Prevotella sp. GTC17254</name>
    <dbReference type="NCBI Taxonomy" id="3236794"/>
    <lineage>
        <taxon>Bacteria</taxon>
        <taxon>Pseudomonadati</taxon>
        <taxon>Bacteroidota</taxon>
        <taxon>Bacteroidia</taxon>
        <taxon>Bacteroidales</taxon>
        <taxon>Prevotellaceae</taxon>
        <taxon>Prevotella</taxon>
    </lineage>
</organism>
<protein>
    <submittedName>
        <fullName evidence="2">MBL fold metallo-hydrolase</fullName>
    </submittedName>
</protein>
<proteinExistence type="predicted"/>
<dbReference type="PANTHER" id="PTHR47619">
    <property type="entry name" value="METALLO-HYDROLASE YYCJ-RELATED"/>
    <property type="match status" value="1"/>
</dbReference>
<dbReference type="Gene3D" id="3.60.15.10">
    <property type="entry name" value="Ribonuclease Z/Hydroxyacylglutathione hydrolase-like"/>
    <property type="match status" value="1"/>
</dbReference>
<accession>A0AB33ITC0</accession>
<reference evidence="2" key="1">
    <citation type="submission" date="2024-07" db="EMBL/GenBank/DDBJ databases">
        <title>Complete genome sequence of Prevotella sp. YM-2024 GTC17254.</title>
        <authorList>
            <person name="Hayashi M."/>
            <person name="Muto Y."/>
            <person name="Tanaka K."/>
            <person name="Niwa H."/>
        </authorList>
    </citation>
    <scope>NUCLEOTIDE SEQUENCE</scope>
    <source>
        <strain evidence="2">GTC17254</strain>
    </source>
</reference>